<evidence type="ECO:0000256" key="1">
    <source>
        <dbReference type="ARBA" id="ARBA00001625"/>
    </source>
</evidence>
<keyword evidence="4" id="KW-1003">Cell membrane</keyword>
<dbReference type="GO" id="GO:0008441">
    <property type="term" value="F:3'(2'),5'-bisphosphate nucleotidase activity"/>
    <property type="evidence" value="ECO:0007669"/>
    <property type="project" value="UniProtKB-EC"/>
</dbReference>
<name>A0ABW1KZP3_9PROT</name>
<reference evidence="5 6" key="1">
    <citation type="submission" date="2024-09" db="EMBL/GenBank/DDBJ databases">
        <authorList>
            <person name="Zhang Z.-H."/>
        </authorList>
    </citation>
    <scope>NUCLEOTIDE SEQUENCE [LARGE SCALE GENOMIC DNA]</scope>
    <source>
        <strain evidence="5 6">HHTR114</strain>
    </source>
</reference>
<dbReference type="Gene3D" id="3.40.190.80">
    <property type="match status" value="1"/>
</dbReference>
<dbReference type="InterPro" id="IPR006240">
    <property type="entry name" value="CysQ"/>
</dbReference>
<feature type="binding site" evidence="4">
    <location>
        <position position="221"/>
    </location>
    <ligand>
        <name>Mg(2+)</name>
        <dbReference type="ChEBI" id="CHEBI:18420"/>
        <label>2</label>
    </ligand>
</feature>
<keyword evidence="4 5" id="KW-0378">Hydrolase</keyword>
<dbReference type="SUPFAM" id="SSF56655">
    <property type="entry name" value="Carbohydrate phosphatase"/>
    <property type="match status" value="1"/>
</dbReference>
<dbReference type="Gene3D" id="3.30.540.10">
    <property type="entry name" value="Fructose-1,6-Bisphosphatase, subunit A, domain 1"/>
    <property type="match status" value="1"/>
</dbReference>
<dbReference type="InterPro" id="IPR000760">
    <property type="entry name" value="Inositol_monophosphatase-like"/>
</dbReference>
<comment type="subcellular location">
    <subcellularLocation>
        <location evidence="4">Cell inner membrane</location>
        <topology evidence="4">Peripheral membrane protein</topology>
        <orientation evidence="4">Cytoplasmic side</orientation>
    </subcellularLocation>
</comment>
<evidence type="ECO:0000313" key="5">
    <source>
        <dbReference type="EMBL" id="MFC6036087.1"/>
    </source>
</evidence>
<evidence type="ECO:0000256" key="2">
    <source>
        <dbReference type="ARBA" id="ARBA00022723"/>
    </source>
</evidence>
<dbReference type="PANTHER" id="PTHR43028:SF5">
    <property type="entry name" value="3'(2'),5'-BISPHOSPHATE NUCLEOTIDASE 1"/>
    <property type="match status" value="1"/>
</dbReference>
<keyword evidence="3 4" id="KW-0460">Magnesium</keyword>
<dbReference type="PROSITE" id="PS00629">
    <property type="entry name" value="IMP_1"/>
    <property type="match status" value="1"/>
</dbReference>
<feature type="binding site" evidence="4">
    <location>
        <position position="94"/>
    </location>
    <ligand>
        <name>Mg(2+)</name>
        <dbReference type="ChEBI" id="CHEBI:18420"/>
        <label>2</label>
    </ligand>
</feature>
<dbReference type="PRINTS" id="PR00377">
    <property type="entry name" value="IMPHPHTASES"/>
</dbReference>
<accession>A0ABW1KZP3</accession>
<feature type="binding site" evidence="4">
    <location>
        <position position="93"/>
    </location>
    <ligand>
        <name>Mg(2+)</name>
        <dbReference type="ChEBI" id="CHEBI:18420"/>
        <label>1</label>
    </ligand>
</feature>
<gene>
    <name evidence="4 5" type="primary">cysQ</name>
    <name evidence="5" type="ORF">ACFMB1_11060</name>
</gene>
<comment type="catalytic activity">
    <reaction evidence="1 4">
        <text>adenosine 3',5'-bisphosphate + H2O = AMP + phosphate</text>
        <dbReference type="Rhea" id="RHEA:10040"/>
        <dbReference type="ChEBI" id="CHEBI:15377"/>
        <dbReference type="ChEBI" id="CHEBI:43474"/>
        <dbReference type="ChEBI" id="CHEBI:58343"/>
        <dbReference type="ChEBI" id="CHEBI:456215"/>
        <dbReference type="EC" id="3.1.3.7"/>
    </reaction>
</comment>
<dbReference type="EMBL" id="JBHPON010000002">
    <property type="protein sequence ID" value="MFC6036087.1"/>
    <property type="molecule type" value="Genomic_DNA"/>
</dbReference>
<dbReference type="PANTHER" id="PTHR43028">
    <property type="entry name" value="3'(2'),5'-BISPHOSPHATE NUCLEOTIDASE 1"/>
    <property type="match status" value="1"/>
</dbReference>
<keyword evidence="4" id="KW-0997">Cell inner membrane</keyword>
<dbReference type="EC" id="3.1.3.7" evidence="4"/>
<comment type="cofactor">
    <cofactor evidence="4">
        <name>Mg(2+)</name>
        <dbReference type="ChEBI" id="CHEBI:18420"/>
    </cofactor>
</comment>
<evidence type="ECO:0000313" key="6">
    <source>
        <dbReference type="Proteomes" id="UP001596116"/>
    </source>
</evidence>
<evidence type="ECO:0000256" key="3">
    <source>
        <dbReference type="ARBA" id="ARBA00022842"/>
    </source>
</evidence>
<comment type="function">
    <text evidence="4">Converts adenosine-3',5'-bisphosphate (PAP) to AMP.</text>
</comment>
<comment type="similarity">
    <text evidence="4">Belongs to the inositol monophosphatase superfamily. CysQ family.</text>
</comment>
<feature type="binding site" evidence="4">
    <location>
        <position position="221"/>
    </location>
    <ligand>
        <name>substrate</name>
    </ligand>
</feature>
<organism evidence="5 6">
    <name type="scientific">Hyphococcus aureus</name>
    <dbReference type="NCBI Taxonomy" id="2666033"/>
    <lineage>
        <taxon>Bacteria</taxon>
        <taxon>Pseudomonadati</taxon>
        <taxon>Pseudomonadota</taxon>
        <taxon>Alphaproteobacteria</taxon>
        <taxon>Parvularculales</taxon>
        <taxon>Parvularculaceae</taxon>
        <taxon>Hyphococcus</taxon>
    </lineage>
</organism>
<dbReference type="Pfam" id="PF00459">
    <property type="entry name" value="Inositol_P"/>
    <property type="match status" value="1"/>
</dbReference>
<feature type="binding site" evidence="4">
    <location>
        <position position="72"/>
    </location>
    <ligand>
        <name>Mg(2+)</name>
        <dbReference type="ChEBI" id="CHEBI:18420"/>
        <label>1</label>
    </ligand>
</feature>
<dbReference type="Proteomes" id="UP001596116">
    <property type="component" value="Unassembled WGS sequence"/>
</dbReference>
<evidence type="ECO:0000256" key="4">
    <source>
        <dbReference type="HAMAP-Rule" id="MF_02095"/>
    </source>
</evidence>
<dbReference type="InterPro" id="IPR050725">
    <property type="entry name" value="CysQ/Inositol_MonoPase"/>
</dbReference>
<proteinExistence type="inferred from homology"/>
<keyword evidence="2 4" id="KW-0479">Metal-binding</keyword>
<protein>
    <recommendedName>
        <fullName evidence="4">3'(2'),5'-bisphosphate nucleotidase CysQ</fullName>
        <ecNumber evidence="4">3.1.3.7</ecNumber>
    </recommendedName>
    <alternativeName>
        <fullName evidence="4">3'(2'),5-bisphosphonucleoside 3'(2')-phosphohydrolase</fullName>
    </alternativeName>
    <alternativeName>
        <fullName evidence="4">3'-phosphoadenosine 5'-phosphate phosphatase</fullName>
        <shortName evidence="4">PAP phosphatase</shortName>
    </alternativeName>
</protein>
<sequence>MTDAPFSDETLSETLCSLAIKAGAAAMEIYAREVVAETKADKSPVTEADRMGEEIILAGLAAAWPQTPVLAEESASEGKIPELGDRFFLVDPLDGTKEFITRTGEFTVNIALVENGKPVFGVVYAPAINKLFVGGRGGAWKAVVDPKGVIGERKTLRVRTAPADGLIAVASRSHRSAETDAYLNDLNVADFTAAGSSLKFCLIAEAAADIYPRFGRTMEWDTGAGQAVLEAAGGRVVTHPEGDPLGYNKKARGFDNPYFIALGA</sequence>
<keyword evidence="4" id="KW-0472">Membrane</keyword>
<feature type="binding site" evidence="4">
    <location>
        <position position="72"/>
    </location>
    <ligand>
        <name>substrate</name>
    </ligand>
</feature>
<dbReference type="RefSeq" id="WP_379882685.1">
    <property type="nucleotide sequence ID" value="NZ_JBHPON010000002.1"/>
</dbReference>
<dbReference type="InterPro" id="IPR020583">
    <property type="entry name" value="Inositol_monoP_metal-BS"/>
</dbReference>
<dbReference type="NCBIfam" id="TIGR01331">
    <property type="entry name" value="bisphos_cysQ"/>
    <property type="match status" value="1"/>
</dbReference>
<keyword evidence="6" id="KW-1185">Reference proteome</keyword>
<dbReference type="CDD" id="cd01638">
    <property type="entry name" value="CysQ"/>
    <property type="match status" value="1"/>
</dbReference>
<dbReference type="HAMAP" id="MF_02095">
    <property type="entry name" value="CysQ"/>
    <property type="match status" value="1"/>
</dbReference>
<feature type="binding site" evidence="4">
    <location>
        <position position="91"/>
    </location>
    <ligand>
        <name>Mg(2+)</name>
        <dbReference type="ChEBI" id="CHEBI:18420"/>
        <label>1</label>
    </ligand>
</feature>
<comment type="caution">
    <text evidence="5">The sequence shown here is derived from an EMBL/GenBank/DDBJ whole genome shotgun (WGS) entry which is preliminary data.</text>
</comment>
<feature type="binding site" evidence="4">
    <location>
        <position position="91"/>
    </location>
    <ligand>
        <name>Mg(2+)</name>
        <dbReference type="ChEBI" id="CHEBI:18420"/>
        <label>2</label>
    </ligand>
</feature>
<feature type="binding site" evidence="4">
    <location>
        <begin position="93"/>
        <end position="96"/>
    </location>
    <ligand>
        <name>substrate</name>
    </ligand>
</feature>